<dbReference type="WBParaSite" id="nRc.2.0.1.t47354-RA">
    <property type="protein sequence ID" value="nRc.2.0.1.t47354-RA"/>
    <property type="gene ID" value="nRc.2.0.1.g47354"/>
</dbReference>
<evidence type="ECO:0000313" key="2">
    <source>
        <dbReference type="WBParaSite" id="nRc.2.0.1.t47354-RA"/>
    </source>
</evidence>
<dbReference type="AlphaFoldDB" id="A0A915L8I8"/>
<name>A0A915L8I8_ROMCU</name>
<dbReference type="Proteomes" id="UP000887565">
    <property type="component" value="Unplaced"/>
</dbReference>
<keyword evidence="1" id="KW-1185">Reference proteome</keyword>
<evidence type="ECO:0000313" key="1">
    <source>
        <dbReference type="Proteomes" id="UP000887565"/>
    </source>
</evidence>
<protein>
    <submittedName>
        <fullName evidence="2">Uncharacterized protein</fullName>
    </submittedName>
</protein>
<reference evidence="2" key="1">
    <citation type="submission" date="2022-11" db="UniProtKB">
        <authorList>
            <consortium name="WormBaseParasite"/>
        </authorList>
    </citation>
    <scope>IDENTIFICATION</scope>
</reference>
<proteinExistence type="predicted"/>
<organism evidence="1 2">
    <name type="scientific">Romanomermis culicivorax</name>
    <name type="common">Nematode worm</name>
    <dbReference type="NCBI Taxonomy" id="13658"/>
    <lineage>
        <taxon>Eukaryota</taxon>
        <taxon>Metazoa</taxon>
        <taxon>Ecdysozoa</taxon>
        <taxon>Nematoda</taxon>
        <taxon>Enoplea</taxon>
        <taxon>Dorylaimia</taxon>
        <taxon>Mermithida</taxon>
        <taxon>Mermithoidea</taxon>
        <taxon>Mermithidae</taxon>
        <taxon>Romanomermis</taxon>
    </lineage>
</organism>
<accession>A0A915L8I8</accession>
<sequence>MLLENNIAPCPSLPPRQLVLVEPSYSSTVTQCRRKKVLPRNLRRSQLWKCRNRERSGRRKYRDQMNREHRTLCPISLCRFHFQYRWSTL</sequence>